<feature type="compositionally biased region" description="Polar residues" evidence="1">
    <location>
        <begin position="1"/>
        <end position="17"/>
    </location>
</feature>
<comment type="caution">
    <text evidence="3">The sequence shown here is derived from an EMBL/GenBank/DDBJ whole genome shotgun (WGS) entry which is preliminary data.</text>
</comment>
<keyword evidence="2" id="KW-0472">Membrane</keyword>
<dbReference type="EMBL" id="JAGIOF010000001">
    <property type="protein sequence ID" value="MBP2387596.1"/>
    <property type="molecule type" value="Genomic_DNA"/>
</dbReference>
<reference evidence="3 4" key="1">
    <citation type="submission" date="2021-03" db="EMBL/GenBank/DDBJ databases">
        <title>Sequencing the genomes of 1000 actinobacteria strains.</title>
        <authorList>
            <person name="Klenk H.-P."/>
        </authorList>
    </citation>
    <scope>NUCLEOTIDE SEQUENCE [LARGE SCALE GENOMIC DNA]</scope>
    <source>
        <strain evidence="3 4">DSM 15797</strain>
    </source>
</reference>
<gene>
    <name evidence="3" type="ORF">JOF47_003107</name>
</gene>
<accession>A0ABS4XH04</accession>
<evidence type="ECO:0000256" key="2">
    <source>
        <dbReference type="SAM" id="Phobius"/>
    </source>
</evidence>
<dbReference type="RefSeq" id="WP_209999953.1">
    <property type="nucleotide sequence ID" value="NZ_BAAAJY010000011.1"/>
</dbReference>
<protein>
    <submittedName>
        <fullName evidence="3">Tic20 family protein</fullName>
    </submittedName>
</protein>
<feature type="region of interest" description="Disordered" evidence="1">
    <location>
        <begin position="1"/>
        <end position="24"/>
    </location>
</feature>
<dbReference type="Proteomes" id="UP001296993">
    <property type="component" value="Unassembled WGS sequence"/>
</dbReference>
<keyword evidence="4" id="KW-1185">Reference proteome</keyword>
<proteinExistence type="predicted"/>
<name>A0ABS4XH04_9MICC</name>
<evidence type="ECO:0000313" key="3">
    <source>
        <dbReference type="EMBL" id="MBP2387596.1"/>
    </source>
</evidence>
<keyword evidence="2" id="KW-1133">Transmembrane helix</keyword>
<evidence type="ECO:0000313" key="4">
    <source>
        <dbReference type="Proteomes" id="UP001296993"/>
    </source>
</evidence>
<evidence type="ECO:0000256" key="1">
    <source>
        <dbReference type="SAM" id="MobiDB-lite"/>
    </source>
</evidence>
<feature type="transmembrane region" description="Helical" evidence="2">
    <location>
        <begin position="41"/>
        <end position="60"/>
    </location>
</feature>
<sequence>MTQPADNQPQFNGSAPNQGAPMYIQNSPEQMRGAQLAQTSMILGILSLFVVGIILGPIAISKAKQAEQLHTAATVGKVTGWIGTIFGILSILWIVLLVVMSVAASQS</sequence>
<keyword evidence="2" id="KW-0812">Transmembrane</keyword>
<feature type="transmembrane region" description="Helical" evidence="2">
    <location>
        <begin position="80"/>
        <end position="104"/>
    </location>
</feature>
<organism evidence="3 4">
    <name type="scientific">Paeniglutamicibacter kerguelensis</name>
    <dbReference type="NCBI Taxonomy" id="254788"/>
    <lineage>
        <taxon>Bacteria</taxon>
        <taxon>Bacillati</taxon>
        <taxon>Actinomycetota</taxon>
        <taxon>Actinomycetes</taxon>
        <taxon>Micrococcales</taxon>
        <taxon>Micrococcaceae</taxon>
        <taxon>Paeniglutamicibacter</taxon>
    </lineage>
</organism>